<evidence type="ECO:0000313" key="4">
    <source>
        <dbReference type="EMBL" id="KAA8492343.1"/>
    </source>
</evidence>
<keyword evidence="2" id="KW-0962">Peroxisome biogenesis</keyword>
<dbReference type="EMBL" id="VRMN01000010">
    <property type="protein sequence ID" value="KAA8492350.1"/>
    <property type="molecule type" value="Genomic_DNA"/>
</dbReference>
<sequence>MRRGLFSVELKWEAPLGMAQQSPQTRGGMSGCMPRLKELIGDLRYADYSFRKWMLQNAQLMSLLEDVTRALAVVMPGKLSELTAESCHFLMALLHLYRDAPVIHKQRHAFPLHAVVLGALHILKSAQLLIEMLTRRIYRKQDRNRILIVLVIVELLKLILRSSLLFGLRRWPFRAQQLLTVSDESFEPDSGSSAPAASRSGLCRCRIHSSHIRTGRLSGKRFLTLEAAGLKDGFAEVGSNSQGEYQGRNQPEDTNASSSPCNECLGHMHDDGFGGRNHEVVVSDRSLPWNGLIGELCHVSRPSVELLLMMKFGPMSWIPWLVALGIDVSGISLVPSESDADRAEKLRRKLALVYFLARNPVYSRVIRRHVLGRLTKLPLAGGLISGGVEVLDAIQAYWFYVSAS</sequence>
<reference evidence="6" key="1">
    <citation type="journal article" date="2019" name="Nat. Commun.">
        <title>Expansion of phycobilisome linker gene families in mesophilic red algae.</title>
        <authorList>
            <person name="Lee J."/>
            <person name="Kim D."/>
            <person name="Bhattacharya D."/>
            <person name="Yoon H.S."/>
        </authorList>
    </citation>
    <scope>NUCLEOTIDE SEQUENCE [LARGE SCALE GENOMIC DNA]</scope>
    <source>
        <strain evidence="6">CCMP 1328</strain>
    </source>
</reference>
<dbReference type="GO" id="GO:0005778">
    <property type="term" value="C:peroxisomal membrane"/>
    <property type="evidence" value="ECO:0007669"/>
    <property type="project" value="UniProtKB-SubCell"/>
</dbReference>
<feature type="region of interest" description="Disordered" evidence="3">
    <location>
        <begin position="238"/>
        <end position="259"/>
    </location>
</feature>
<comment type="caution">
    <text evidence="2">Lacks conserved residue(s) required for the propagation of feature annotation.</text>
</comment>
<dbReference type="AlphaFoldDB" id="A0A5J4YNR0"/>
<dbReference type="PANTHER" id="PTHR13299:SF0">
    <property type="entry name" value="PEROXISOMAL MEMBRANE PROTEIN PEX16"/>
    <property type="match status" value="1"/>
</dbReference>
<organism evidence="4 6">
    <name type="scientific">Porphyridium purpureum</name>
    <name type="common">Red alga</name>
    <name type="synonym">Porphyridium cruentum</name>
    <dbReference type="NCBI Taxonomy" id="35688"/>
    <lineage>
        <taxon>Eukaryota</taxon>
        <taxon>Rhodophyta</taxon>
        <taxon>Bangiophyceae</taxon>
        <taxon>Porphyridiales</taxon>
        <taxon>Porphyridiaceae</taxon>
        <taxon>Porphyridium</taxon>
    </lineage>
</organism>
<dbReference type="PANTHER" id="PTHR13299">
    <property type="entry name" value="PEROXISOMAL MEMBRANE PROTEIN PEX16"/>
    <property type="match status" value="1"/>
</dbReference>
<evidence type="ECO:0000256" key="2">
    <source>
        <dbReference type="RuleBase" id="RU365003"/>
    </source>
</evidence>
<gene>
    <name evidence="4" type="ORF">FVE85_3781</name>
    <name evidence="5" type="ORF">FVE85_3788</name>
</gene>
<dbReference type="InterPro" id="IPR013919">
    <property type="entry name" value="Pex16"/>
</dbReference>
<dbReference type="GO" id="GO:0007031">
    <property type="term" value="P:peroxisome organization"/>
    <property type="evidence" value="ECO:0007669"/>
    <property type="project" value="UniProtKB-KW"/>
</dbReference>
<dbReference type="Pfam" id="PF08610">
    <property type="entry name" value="Pex16"/>
    <property type="match status" value="1"/>
</dbReference>
<comment type="similarity">
    <text evidence="1 2">Belongs to the peroxin-16 family.</text>
</comment>
<dbReference type="Proteomes" id="UP000324585">
    <property type="component" value="Unassembled WGS sequence"/>
</dbReference>
<reference evidence="4" key="2">
    <citation type="submission" date="2019-09" db="EMBL/GenBank/DDBJ databases">
        <title>Expansion of phycobilisome linker gene families in mesophilic red algae.</title>
        <authorList>
            <person name="Lee J."/>
        </authorList>
    </citation>
    <scope>NUCLEOTIDE SEQUENCE [LARGE SCALE GENOMIC DNA]</scope>
    <source>
        <strain evidence="4">CCMP 1328</strain>
        <tissue evidence="4">Unicellular</tissue>
    </source>
</reference>
<evidence type="ECO:0000256" key="1">
    <source>
        <dbReference type="ARBA" id="ARBA00009505"/>
    </source>
</evidence>
<proteinExistence type="inferred from homology"/>
<accession>A0A5J4YNR0</accession>
<dbReference type="EMBL" id="VRMN01000010">
    <property type="protein sequence ID" value="KAA8492343.1"/>
    <property type="molecule type" value="Genomic_DNA"/>
</dbReference>
<comment type="subcellular location">
    <subcellularLocation>
        <location evidence="2">Peroxisome membrane</location>
    </subcellularLocation>
</comment>
<keyword evidence="2" id="KW-0812">Transmembrane</keyword>
<evidence type="ECO:0000256" key="3">
    <source>
        <dbReference type="SAM" id="MobiDB-lite"/>
    </source>
</evidence>
<dbReference type="OrthoDB" id="2021143at2759"/>
<dbReference type="OMA" id="TYSECIC"/>
<keyword evidence="2" id="KW-0472">Membrane</keyword>
<keyword evidence="6" id="KW-1185">Reference proteome</keyword>
<evidence type="ECO:0000313" key="5">
    <source>
        <dbReference type="EMBL" id="KAA8492350.1"/>
    </source>
</evidence>
<feature type="transmembrane region" description="Helical" evidence="2">
    <location>
        <begin position="146"/>
        <end position="168"/>
    </location>
</feature>
<protein>
    <recommendedName>
        <fullName evidence="2">Peroxisomal membrane protein PEX16</fullName>
    </recommendedName>
</protein>
<comment type="caution">
    <text evidence="4">The sequence shown here is derived from an EMBL/GenBank/DDBJ whole genome shotgun (WGS) entry which is preliminary data.</text>
</comment>
<name>A0A5J4YNR0_PORPP</name>
<evidence type="ECO:0000313" key="6">
    <source>
        <dbReference type="Proteomes" id="UP000324585"/>
    </source>
</evidence>
<keyword evidence="2" id="KW-0576">Peroxisome</keyword>
<keyword evidence="2" id="KW-1133">Transmembrane helix</keyword>